<comment type="subcellular location">
    <subcellularLocation>
        <location evidence="2">Endoplasmic reticulum</location>
    </subcellularLocation>
    <subcellularLocation>
        <location evidence="3">Membrane</location>
    </subcellularLocation>
    <subcellularLocation>
        <location evidence="1">Mitochondrion</location>
    </subcellularLocation>
</comment>
<accession>A0A9P5H882</accession>
<dbReference type="Gene3D" id="1.25.40.10">
    <property type="entry name" value="Tetratricopeptide repeat domain"/>
    <property type="match status" value="1"/>
</dbReference>
<dbReference type="EMBL" id="JAANBB010000070">
    <property type="protein sequence ID" value="KAF7551857.1"/>
    <property type="molecule type" value="Genomic_DNA"/>
</dbReference>
<evidence type="ECO:0000259" key="8">
    <source>
        <dbReference type="Pfam" id="PF12697"/>
    </source>
</evidence>
<feature type="domain" description="AB hydrolase-1" evidence="8">
    <location>
        <begin position="49"/>
        <end position="208"/>
    </location>
</feature>
<evidence type="ECO:0000256" key="1">
    <source>
        <dbReference type="ARBA" id="ARBA00004173"/>
    </source>
</evidence>
<protein>
    <recommendedName>
        <fullName evidence="8">AB hydrolase-1 domain-containing protein</fullName>
    </recommendedName>
</protein>
<dbReference type="Gene3D" id="3.40.50.1820">
    <property type="entry name" value="alpha/beta hydrolase"/>
    <property type="match status" value="1"/>
</dbReference>
<dbReference type="InterPro" id="IPR011990">
    <property type="entry name" value="TPR-like_helical_dom_sf"/>
</dbReference>
<dbReference type="PANTHER" id="PTHR48182">
    <property type="entry name" value="PROTEIN SERAC1"/>
    <property type="match status" value="1"/>
</dbReference>
<evidence type="ECO:0000256" key="2">
    <source>
        <dbReference type="ARBA" id="ARBA00004240"/>
    </source>
</evidence>
<feature type="region of interest" description="Disordered" evidence="7">
    <location>
        <begin position="1043"/>
        <end position="1069"/>
    </location>
</feature>
<dbReference type="OrthoDB" id="7464126at2759"/>
<dbReference type="GO" id="GO:0016020">
    <property type="term" value="C:membrane"/>
    <property type="evidence" value="ECO:0007669"/>
    <property type="project" value="UniProtKB-SubCell"/>
</dbReference>
<comment type="caution">
    <text evidence="9">The sequence shown here is derived from an EMBL/GenBank/DDBJ whole genome shotgun (WGS) entry which is preliminary data.</text>
</comment>
<feature type="compositionally biased region" description="Acidic residues" evidence="7">
    <location>
        <begin position="1045"/>
        <end position="1069"/>
    </location>
</feature>
<dbReference type="Proteomes" id="UP000722485">
    <property type="component" value="Unassembled WGS sequence"/>
</dbReference>
<dbReference type="SUPFAM" id="SSF48452">
    <property type="entry name" value="TPR-like"/>
    <property type="match status" value="2"/>
</dbReference>
<evidence type="ECO:0000313" key="9">
    <source>
        <dbReference type="EMBL" id="KAF7551857.1"/>
    </source>
</evidence>
<proteinExistence type="predicted"/>
<dbReference type="InterPro" id="IPR029058">
    <property type="entry name" value="AB_hydrolase_fold"/>
</dbReference>
<dbReference type="PANTHER" id="PTHR48182:SF2">
    <property type="entry name" value="PROTEIN SERAC1"/>
    <property type="match status" value="1"/>
</dbReference>
<keyword evidence="10" id="KW-1185">Reference proteome</keyword>
<evidence type="ECO:0000256" key="7">
    <source>
        <dbReference type="SAM" id="MobiDB-lite"/>
    </source>
</evidence>
<sequence length="1069" mass="118425">MPAIIAAVATVAVSSIATAINSALARKKSEPPKLGISTLHVPPEPDVEIVLVHGLETDSRTAWADDDKTGGDAFCWPSSELPASLAALGVSARIVAYDYDSKFRNPEYLTRRTLLHQAESLVEALTRHRQRRGYLPIVFVCHSLGGLLVKNALVNARAAGADSLDDISKSIAGIVFLGTPHDSSPLALADSLCRILPFTPNAELVRELRERSTTLAYSLERFKPLAAHLFICDVTEASSTSHGEISSLGSGISSQRHKSLQLPRQRERLCKFSNPQEEDLRLLMASIGDICLQAAKTTFSSKSTDKKKLLVARREVPYLGMDMTLAEHCASLSTQPITQKLEALENYFASWTKQDKKDILETPLQTHDRYAWPVAILQGHPGCGKTDLALRYIARKQNTYGSILWVNAASRKSLELSFQGIARRIVSHCSESPVSAASLLGLEEVGLDVDKDLDDQDFSTVVQAVSEWLTGPHERKWLLVLDGLSPELGYPAPTTWTGQFDQSRSRRQSWRELLRTLPSTASGHGHIVISTSDKVPSYGSKVIRFTTSGAQEVVTEQRIPFEPTSGSMDFTQHIKIWWNTAPAWEQRVLALTQFLADKNCPHIPLSLLEAELEGVEITRLTIPGLKHEQSHLYPSNSLLDIGPQLLSRLSPDLFQVTAKRAAERAWEILGDSIGTTENRSDLIFAWDSQAQVVQNIKATLRRCLGIFKDQDVSKMLSSKDDKKWADLASICEGHAEYATAGTLYQLERQRQTPGTEKDFSLQLDCARAYQHSGNYPDAEAAYENIFSTEYKGMSFDGRLAAYRQFASMQASQGKFSTAIDKLSTVLAIEDKFGDDASRRQVTESVTELATYLAKDGNQSAASALLQRMLVSLEDTRGPSHPATLSIMEALSNIKLKEGELGDARRLLNFVYDCQKQRLGDKHPSTVLCGSKIAATWDLEGRTEEAEAKYSECLEAATESLGARHPAVFSIREDFVRCLLTLGKRHEAEQQLKKLKKEVEDFPGLYPDAVTRRINRLLDGNGDVDDFDMESLLVTRTTLGVGGFYADEDEDDEDDYDDEYASDDTWCEEE</sequence>
<evidence type="ECO:0000256" key="5">
    <source>
        <dbReference type="ARBA" id="ARBA00023128"/>
    </source>
</evidence>
<keyword evidence="5" id="KW-0496">Mitochondrion</keyword>
<organism evidence="9 10">
    <name type="scientific">Cylindrodendrum hubeiense</name>
    <dbReference type="NCBI Taxonomy" id="595255"/>
    <lineage>
        <taxon>Eukaryota</taxon>
        <taxon>Fungi</taxon>
        <taxon>Dikarya</taxon>
        <taxon>Ascomycota</taxon>
        <taxon>Pezizomycotina</taxon>
        <taxon>Sordariomycetes</taxon>
        <taxon>Hypocreomycetidae</taxon>
        <taxon>Hypocreales</taxon>
        <taxon>Nectriaceae</taxon>
        <taxon>Cylindrodendrum</taxon>
    </lineage>
</organism>
<evidence type="ECO:0000256" key="6">
    <source>
        <dbReference type="ARBA" id="ARBA00023136"/>
    </source>
</evidence>
<dbReference type="Gene3D" id="3.40.50.300">
    <property type="entry name" value="P-loop containing nucleotide triphosphate hydrolases"/>
    <property type="match status" value="1"/>
</dbReference>
<dbReference type="InterPro" id="IPR052374">
    <property type="entry name" value="SERAC1"/>
</dbReference>
<dbReference type="SUPFAM" id="SSF52540">
    <property type="entry name" value="P-loop containing nucleoside triphosphate hydrolases"/>
    <property type="match status" value="1"/>
</dbReference>
<keyword evidence="6" id="KW-0472">Membrane</keyword>
<dbReference type="InterPro" id="IPR027417">
    <property type="entry name" value="P-loop_NTPase"/>
</dbReference>
<dbReference type="GO" id="GO:0005783">
    <property type="term" value="C:endoplasmic reticulum"/>
    <property type="evidence" value="ECO:0007669"/>
    <property type="project" value="UniProtKB-SubCell"/>
</dbReference>
<evidence type="ECO:0000313" key="10">
    <source>
        <dbReference type="Proteomes" id="UP000722485"/>
    </source>
</evidence>
<name>A0A9P5H882_9HYPO</name>
<dbReference type="AlphaFoldDB" id="A0A9P5H882"/>
<evidence type="ECO:0000256" key="4">
    <source>
        <dbReference type="ARBA" id="ARBA00022824"/>
    </source>
</evidence>
<dbReference type="SUPFAM" id="SSF53474">
    <property type="entry name" value="alpha/beta-Hydrolases"/>
    <property type="match status" value="1"/>
</dbReference>
<keyword evidence="4" id="KW-0256">Endoplasmic reticulum</keyword>
<reference evidence="9" key="1">
    <citation type="submission" date="2020-03" db="EMBL/GenBank/DDBJ databases">
        <title>Draft Genome Sequence of Cylindrodendrum hubeiense.</title>
        <authorList>
            <person name="Buettner E."/>
            <person name="Kellner H."/>
        </authorList>
    </citation>
    <scope>NUCLEOTIDE SEQUENCE</scope>
    <source>
        <strain evidence="9">IHI 201604</strain>
    </source>
</reference>
<dbReference type="GO" id="GO:0005739">
    <property type="term" value="C:mitochondrion"/>
    <property type="evidence" value="ECO:0007669"/>
    <property type="project" value="UniProtKB-SubCell"/>
</dbReference>
<dbReference type="Pfam" id="PF12697">
    <property type="entry name" value="Abhydrolase_6"/>
    <property type="match status" value="1"/>
</dbReference>
<dbReference type="InterPro" id="IPR000073">
    <property type="entry name" value="AB_hydrolase_1"/>
</dbReference>
<evidence type="ECO:0000256" key="3">
    <source>
        <dbReference type="ARBA" id="ARBA00004370"/>
    </source>
</evidence>
<gene>
    <name evidence="9" type="ORF">G7Z17_g4731</name>
</gene>